<dbReference type="AlphaFoldDB" id="A0A101RS96"/>
<evidence type="ECO:0000259" key="1">
    <source>
        <dbReference type="Pfam" id="PF00144"/>
    </source>
</evidence>
<sequence>MEIPGGVLDPAGTNSRAWRQSVFGAANLQTTASSTAEFFSRLTSEDGPVRGLLGAELHAELLAAQVTGFDEVFGTRATWTLGFVRDKGKIAKGGIGGSAAWWSLRHGHACACLTRRLDDDARAARIAAALGDALTVVGED</sequence>
<proteinExistence type="predicted"/>
<name>A0A101RS96_9ACTN</name>
<dbReference type="InterPro" id="IPR012338">
    <property type="entry name" value="Beta-lactam/transpept-like"/>
</dbReference>
<feature type="domain" description="Beta-lactamase-related" evidence="1">
    <location>
        <begin position="13"/>
        <end position="129"/>
    </location>
</feature>
<dbReference type="SUPFAM" id="SSF56601">
    <property type="entry name" value="beta-lactamase/transpeptidase-like"/>
    <property type="match status" value="1"/>
</dbReference>
<dbReference type="EMBL" id="LMWU01000044">
    <property type="protein sequence ID" value="KUN60845.1"/>
    <property type="molecule type" value="Genomic_DNA"/>
</dbReference>
<dbReference type="Gene3D" id="3.40.710.10">
    <property type="entry name" value="DD-peptidase/beta-lactamase superfamily"/>
    <property type="match status" value="1"/>
</dbReference>
<dbReference type="InterPro" id="IPR001466">
    <property type="entry name" value="Beta-lactam-related"/>
</dbReference>
<protein>
    <recommendedName>
        <fullName evidence="1">Beta-lactamase-related domain-containing protein</fullName>
    </recommendedName>
</protein>
<evidence type="ECO:0000313" key="3">
    <source>
        <dbReference type="Proteomes" id="UP000053669"/>
    </source>
</evidence>
<evidence type="ECO:0000313" key="2">
    <source>
        <dbReference type="EMBL" id="KUN60845.1"/>
    </source>
</evidence>
<organism evidence="2 3">
    <name type="scientific">Streptomyces canus</name>
    <dbReference type="NCBI Taxonomy" id="58343"/>
    <lineage>
        <taxon>Bacteria</taxon>
        <taxon>Bacillati</taxon>
        <taxon>Actinomycetota</taxon>
        <taxon>Actinomycetes</taxon>
        <taxon>Kitasatosporales</taxon>
        <taxon>Streptomycetaceae</taxon>
        <taxon>Streptomyces</taxon>
        <taxon>Streptomyces aurantiacus group</taxon>
    </lineage>
</organism>
<reference evidence="2 3" key="1">
    <citation type="submission" date="2015-10" db="EMBL/GenBank/DDBJ databases">
        <title>Draft genome sequence of Streptomyces canus DSM 40017, type strain for the species Streptomyces canus.</title>
        <authorList>
            <person name="Ruckert C."/>
            <person name="Winkler A."/>
            <person name="Kalinowski J."/>
            <person name="Kampfer P."/>
            <person name="Glaeser S."/>
        </authorList>
    </citation>
    <scope>NUCLEOTIDE SEQUENCE [LARGE SCALE GENOMIC DNA]</scope>
    <source>
        <strain evidence="2 3">DSM 40017</strain>
    </source>
</reference>
<dbReference type="STRING" id="58343.AQJ46_37215"/>
<dbReference type="RefSeq" id="WP_059209768.1">
    <property type="nucleotide sequence ID" value="NZ_KQ948670.1"/>
</dbReference>
<comment type="caution">
    <text evidence="2">The sequence shown here is derived from an EMBL/GenBank/DDBJ whole genome shotgun (WGS) entry which is preliminary data.</text>
</comment>
<dbReference type="Proteomes" id="UP000053669">
    <property type="component" value="Unassembled WGS sequence"/>
</dbReference>
<accession>A0A101RS96</accession>
<gene>
    <name evidence="2" type="ORF">AQJ46_37215</name>
</gene>
<dbReference type="Pfam" id="PF00144">
    <property type="entry name" value="Beta-lactamase"/>
    <property type="match status" value="1"/>
</dbReference>